<reference evidence="2 3" key="1">
    <citation type="submission" date="2020-02" db="EMBL/GenBank/DDBJ databases">
        <title>The whole genome sequence of CPCC 205119.</title>
        <authorList>
            <person name="Jiang Z."/>
        </authorList>
    </citation>
    <scope>NUCLEOTIDE SEQUENCE [LARGE SCALE GENOMIC DNA]</scope>
    <source>
        <strain evidence="2 3">CPCC 205119</strain>
    </source>
</reference>
<dbReference type="RefSeq" id="WP_152727492.1">
    <property type="nucleotide sequence ID" value="NZ_JAABOZ010000001.1"/>
</dbReference>
<protein>
    <submittedName>
        <fullName evidence="2">Uncharacterized protein</fullName>
    </submittedName>
</protein>
<keyword evidence="3" id="KW-1185">Reference proteome</keyword>
<feature type="transmembrane region" description="Helical" evidence="1">
    <location>
        <begin position="20"/>
        <end position="44"/>
    </location>
</feature>
<name>A0A7K3WI91_9ACTN</name>
<keyword evidence="1" id="KW-0472">Membrane</keyword>
<evidence type="ECO:0000256" key="1">
    <source>
        <dbReference type="SAM" id="Phobius"/>
    </source>
</evidence>
<organism evidence="2 3">
    <name type="scientific">Goekera deserti</name>
    <dbReference type="NCBI Taxonomy" id="2497753"/>
    <lineage>
        <taxon>Bacteria</taxon>
        <taxon>Bacillati</taxon>
        <taxon>Actinomycetota</taxon>
        <taxon>Actinomycetes</taxon>
        <taxon>Geodermatophilales</taxon>
        <taxon>Geodermatophilaceae</taxon>
        <taxon>Goekera</taxon>
    </lineage>
</organism>
<accession>A0A7K3WI91</accession>
<keyword evidence="1" id="KW-1133">Transmembrane helix</keyword>
<gene>
    <name evidence="2" type="ORF">G1H19_19765</name>
</gene>
<dbReference type="AlphaFoldDB" id="A0A7K3WI91"/>
<comment type="caution">
    <text evidence="2">The sequence shown here is derived from an EMBL/GenBank/DDBJ whole genome shotgun (WGS) entry which is preliminary data.</text>
</comment>
<sequence length="100" mass="9593">MSNLHNGVPAFALAAGEATALGAMVLVVGAASAVAVGSATYLVVGALTGGRAFLRGVPVEIGFLLARRPPTVAAASVPPPALTVVPPLPDATPGDLAVAG</sequence>
<keyword evidence="1" id="KW-0812">Transmembrane</keyword>
<evidence type="ECO:0000313" key="3">
    <source>
        <dbReference type="Proteomes" id="UP000470470"/>
    </source>
</evidence>
<dbReference type="EMBL" id="JAAGWK010000031">
    <property type="protein sequence ID" value="NEL56215.1"/>
    <property type="molecule type" value="Genomic_DNA"/>
</dbReference>
<proteinExistence type="predicted"/>
<evidence type="ECO:0000313" key="2">
    <source>
        <dbReference type="EMBL" id="NEL56215.1"/>
    </source>
</evidence>
<dbReference type="Proteomes" id="UP000470470">
    <property type="component" value="Unassembled WGS sequence"/>
</dbReference>